<dbReference type="PRINTS" id="PR00320">
    <property type="entry name" value="GPROTEINBRPT"/>
</dbReference>
<dbReference type="SMART" id="SM00320">
    <property type="entry name" value="WD40"/>
    <property type="match status" value="7"/>
</dbReference>
<dbReference type="PANTHER" id="PTHR19877:SF13">
    <property type="entry name" value="SERINE-THREONINE KINASE RECEPTOR-ASSOCIATED PROTEIN"/>
    <property type="match status" value="1"/>
</dbReference>
<evidence type="ECO:0000256" key="7">
    <source>
        <dbReference type="PROSITE-ProRule" id="PRU00221"/>
    </source>
</evidence>
<dbReference type="InterPro" id="IPR015943">
    <property type="entry name" value="WD40/YVTN_repeat-like_dom_sf"/>
</dbReference>
<feature type="repeat" description="WD" evidence="7">
    <location>
        <begin position="264"/>
        <end position="296"/>
    </location>
</feature>
<accession>A0A7S0Q7U5</accession>
<dbReference type="GO" id="GO:0032797">
    <property type="term" value="C:SMN complex"/>
    <property type="evidence" value="ECO:0007669"/>
    <property type="project" value="TreeGrafter"/>
</dbReference>
<dbReference type="SUPFAM" id="SSF50978">
    <property type="entry name" value="WD40 repeat-like"/>
    <property type="match status" value="1"/>
</dbReference>
<evidence type="ECO:0000313" key="8">
    <source>
        <dbReference type="EMBL" id="CAD8614667.1"/>
    </source>
</evidence>
<dbReference type="InterPro" id="IPR020472">
    <property type="entry name" value="WD40_PAC1"/>
</dbReference>
<dbReference type="EMBL" id="HBEY01037936">
    <property type="protein sequence ID" value="CAD8614667.1"/>
    <property type="molecule type" value="Transcribed_RNA"/>
</dbReference>
<dbReference type="PROSITE" id="PS50294">
    <property type="entry name" value="WD_REPEATS_REGION"/>
    <property type="match status" value="1"/>
</dbReference>
<dbReference type="InterPro" id="IPR036322">
    <property type="entry name" value="WD40_repeat_dom_sf"/>
</dbReference>
<feature type="repeat" description="WD" evidence="7">
    <location>
        <begin position="52"/>
        <end position="93"/>
    </location>
</feature>
<dbReference type="PANTHER" id="PTHR19877">
    <property type="entry name" value="EUKARYOTIC TRANSLATION INITIATION FACTOR 3 SUBUNIT I"/>
    <property type="match status" value="1"/>
</dbReference>
<keyword evidence="2" id="KW-0507">mRNA processing</keyword>
<evidence type="ECO:0000256" key="1">
    <source>
        <dbReference type="ARBA" id="ARBA00022574"/>
    </source>
</evidence>
<evidence type="ECO:0000256" key="6">
    <source>
        <dbReference type="ARBA" id="ARBA00040390"/>
    </source>
</evidence>
<proteinExistence type="inferred from homology"/>
<reference evidence="8" key="1">
    <citation type="submission" date="2021-01" db="EMBL/GenBank/DDBJ databases">
        <authorList>
            <person name="Corre E."/>
            <person name="Pelletier E."/>
            <person name="Niang G."/>
            <person name="Scheremetjew M."/>
            <person name="Finn R."/>
            <person name="Kale V."/>
            <person name="Holt S."/>
            <person name="Cochrane G."/>
            <person name="Meng A."/>
            <person name="Brown T."/>
            <person name="Cohen L."/>
        </authorList>
    </citation>
    <scope>NUCLEOTIDE SEQUENCE</scope>
    <source>
        <strain evidence="8">PLY182g</strain>
    </source>
</reference>
<evidence type="ECO:0000256" key="3">
    <source>
        <dbReference type="ARBA" id="ARBA00022737"/>
    </source>
</evidence>
<keyword evidence="1 7" id="KW-0853">WD repeat</keyword>
<dbReference type="InterPro" id="IPR019775">
    <property type="entry name" value="WD40_repeat_CS"/>
</dbReference>
<protein>
    <recommendedName>
        <fullName evidence="6">Serine-threonine kinase receptor-associated protein</fullName>
    </recommendedName>
</protein>
<dbReference type="CDD" id="cd00200">
    <property type="entry name" value="WD40"/>
    <property type="match status" value="1"/>
</dbReference>
<dbReference type="Pfam" id="PF00400">
    <property type="entry name" value="WD40"/>
    <property type="match status" value="3"/>
</dbReference>
<evidence type="ECO:0000256" key="5">
    <source>
        <dbReference type="ARBA" id="ARBA00038394"/>
    </source>
</evidence>
<dbReference type="AlphaFoldDB" id="A0A7S0Q7U5"/>
<dbReference type="GO" id="GO:0003723">
    <property type="term" value="F:RNA binding"/>
    <property type="evidence" value="ECO:0007669"/>
    <property type="project" value="TreeGrafter"/>
</dbReference>
<name>A0A7S0Q7U5_9EUKA</name>
<dbReference type="PROSITE" id="PS50082">
    <property type="entry name" value="WD_REPEATS_2"/>
    <property type="match status" value="3"/>
</dbReference>
<feature type="repeat" description="WD" evidence="7">
    <location>
        <begin position="136"/>
        <end position="170"/>
    </location>
</feature>
<dbReference type="Gene3D" id="2.130.10.10">
    <property type="entry name" value="YVTN repeat-like/Quinoprotein amine dehydrogenase"/>
    <property type="match status" value="1"/>
</dbReference>
<organism evidence="8">
    <name type="scientific">Coccolithus braarudii</name>
    <dbReference type="NCBI Taxonomy" id="221442"/>
    <lineage>
        <taxon>Eukaryota</taxon>
        <taxon>Haptista</taxon>
        <taxon>Haptophyta</taxon>
        <taxon>Prymnesiophyceae</taxon>
        <taxon>Coccolithales</taxon>
        <taxon>Coccolithaceae</taxon>
        <taxon>Coccolithus</taxon>
    </lineage>
</organism>
<evidence type="ECO:0000256" key="4">
    <source>
        <dbReference type="ARBA" id="ARBA00023187"/>
    </source>
</evidence>
<keyword evidence="4" id="KW-0508">mRNA splicing</keyword>
<dbReference type="InterPro" id="IPR001680">
    <property type="entry name" value="WD40_rpt"/>
</dbReference>
<evidence type="ECO:0000256" key="2">
    <source>
        <dbReference type="ARBA" id="ARBA00022664"/>
    </source>
</evidence>
<dbReference type="GO" id="GO:0000387">
    <property type="term" value="P:spliceosomal snRNP assembly"/>
    <property type="evidence" value="ECO:0007669"/>
    <property type="project" value="TreeGrafter"/>
</dbReference>
<gene>
    <name evidence="8" type="ORF">CPEL01642_LOCUS18048</name>
</gene>
<comment type="similarity">
    <text evidence="5">Belongs to the WD repeat STRAP family.</text>
</comment>
<keyword evidence="3" id="KW-0677">Repeat</keyword>
<dbReference type="PROSITE" id="PS00678">
    <property type="entry name" value="WD_REPEATS_1"/>
    <property type="match status" value="1"/>
</dbReference>
<sequence>MPSPLICPGHSRPVAGLEFSGQTDDGVFLISACHDKTAMLRSGETGDWIGTFEGHKGAVWWATLNAPATKAVTCSADFTAKIWDALTGDELCELKHKHIVRAADWALDSSHVITGGKEAKVRLFDLAQPKAEPRIFTGHSGLVKVVKCADVNLVLTGGEDKSLCIWDTRTLDEGHRLLFDGSVNNVELSPDGRTMTVAAGNEVSFWETSSWKCIKRFALAVVEANGYGVNTATLHPDEKVFVAAGGNFWVYVHSYETGAELQCNKGHHGPVYGVRFTPDGKSYASGGDDGTIRIWSYDADVSSAPTATSADADTA</sequence>